<organism evidence="2 3">
    <name type="scientific">Microseira wollei NIES-4236</name>
    <dbReference type="NCBI Taxonomy" id="2530354"/>
    <lineage>
        <taxon>Bacteria</taxon>
        <taxon>Bacillati</taxon>
        <taxon>Cyanobacteriota</taxon>
        <taxon>Cyanophyceae</taxon>
        <taxon>Oscillatoriophycideae</taxon>
        <taxon>Aerosakkonematales</taxon>
        <taxon>Aerosakkonemataceae</taxon>
        <taxon>Microseira</taxon>
    </lineage>
</organism>
<dbReference type="NCBIfam" id="TIGR03165">
    <property type="entry name" value="F1F0_chp_2"/>
    <property type="match status" value="1"/>
</dbReference>
<accession>A0AAV3XLP2</accession>
<keyword evidence="1" id="KW-0472">Membrane</keyword>
<comment type="caution">
    <text evidence="2">The sequence shown here is derived from an EMBL/GenBank/DDBJ whole genome shotgun (WGS) entry which is preliminary data.</text>
</comment>
<dbReference type="AlphaFoldDB" id="A0AAV3XLP2"/>
<reference evidence="2" key="1">
    <citation type="submission" date="2019-10" db="EMBL/GenBank/DDBJ databases">
        <title>Draft genome sequece of Microseira wollei NIES-4236.</title>
        <authorList>
            <person name="Yamaguchi H."/>
            <person name="Suzuki S."/>
            <person name="Kawachi M."/>
        </authorList>
    </citation>
    <scope>NUCLEOTIDE SEQUENCE</scope>
    <source>
        <strain evidence="2">NIES-4236</strain>
    </source>
</reference>
<proteinExistence type="predicted"/>
<keyword evidence="1" id="KW-1133">Transmembrane helix</keyword>
<dbReference type="EMBL" id="BLAY01000220">
    <property type="protein sequence ID" value="GET43399.1"/>
    <property type="molecule type" value="Genomic_DNA"/>
</dbReference>
<dbReference type="Pfam" id="PF12966">
    <property type="entry name" value="AtpR"/>
    <property type="match status" value="1"/>
</dbReference>
<dbReference type="Proteomes" id="UP001050975">
    <property type="component" value="Unassembled WGS sequence"/>
</dbReference>
<feature type="transmembrane region" description="Helical" evidence="1">
    <location>
        <begin position="6"/>
        <end position="27"/>
    </location>
</feature>
<sequence length="101" mass="11120">MSNVVSFVLALLLGVGLGLIYFGGLWLTVRKLPKTSNPVLLSLVSFFGRIGFVGAGFYLVMVKAQYAPIHLLACLLTFFGIRNLLVQRLKPNQFRIPPCPP</sequence>
<keyword evidence="1" id="KW-0812">Transmembrane</keyword>
<evidence type="ECO:0008006" key="4">
    <source>
        <dbReference type="Google" id="ProtNLM"/>
    </source>
</evidence>
<evidence type="ECO:0000256" key="1">
    <source>
        <dbReference type="SAM" id="Phobius"/>
    </source>
</evidence>
<dbReference type="InterPro" id="IPR017581">
    <property type="entry name" value="AtpR-like"/>
</dbReference>
<feature type="transmembrane region" description="Helical" evidence="1">
    <location>
        <begin position="66"/>
        <end position="85"/>
    </location>
</feature>
<protein>
    <recommendedName>
        <fullName evidence="4">ATP synthase subunit I</fullName>
    </recommendedName>
</protein>
<name>A0AAV3XLP2_9CYAN</name>
<dbReference type="RefSeq" id="WP_226592176.1">
    <property type="nucleotide sequence ID" value="NZ_BLAY01000220.1"/>
</dbReference>
<evidence type="ECO:0000313" key="2">
    <source>
        <dbReference type="EMBL" id="GET43399.1"/>
    </source>
</evidence>
<evidence type="ECO:0000313" key="3">
    <source>
        <dbReference type="Proteomes" id="UP001050975"/>
    </source>
</evidence>
<keyword evidence="3" id="KW-1185">Reference proteome</keyword>
<feature type="transmembrane region" description="Helical" evidence="1">
    <location>
        <begin position="39"/>
        <end position="60"/>
    </location>
</feature>
<gene>
    <name evidence="2" type="ORF">MiSe_82220</name>
</gene>